<evidence type="ECO:0000256" key="14">
    <source>
        <dbReference type="ARBA" id="ARBA00045077"/>
    </source>
</evidence>
<evidence type="ECO:0000256" key="6">
    <source>
        <dbReference type="ARBA" id="ARBA00023001"/>
    </source>
</evidence>
<dbReference type="Pfam" id="PF03443">
    <property type="entry name" value="AA9"/>
    <property type="match status" value="1"/>
</dbReference>
<dbReference type="EMBL" id="MU863648">
    <property type="protein sequence ID" value="KAK4099557.1"/>
    <property type="molecule type" value="Genomic_DNA"/>
</dbReference>
<protein>
    <recommendedName>
        <fullName evidence="15">lytic cellulose monooxygenase (C4-dehydrogenating)</fullName>
        <ecNumber evidence="15">1.14.99.56</ecNumber>
    </recommendedName>
</protein>
<evidence type="ECO:0000259" key="17">
    <source>
        <dbReference type="Pfam" id="PF03443"/>
    </source>
</evidence>
<evidence type="ECO:0000256" key="8">
    <source>
        <dbReference type="ARBA" id="ARBA00023008"/>
    </source>
</evidence>
<evidence type="ECO:0000256" key="12">
    <source>
        <dbReference type="ARBA" id="ARBA00023326"/>
    </source>
</evidence>
<evidence type="ECO:0000256" key="3">
    <source>
        <dbReference type="ARBA" id="ARBA00022525"/>
    </source>
</evidence>
<keyword evidence="3" id="KW-0964">Secreted</keyword>
<feature type="domain" description="Auxiliary Activity family 9 catalytic" evidence="17">
    <location>
        <begin position="20"/>
        <end position="230"/>
    </location>
</feature>
<dbReference type="PANTHER" id="PTHR33353">
    <property type="entry name" value="PUTATIVE (AFU_ORTHOLOGUE AFUA_1G12560)-RELATED"/>
    <property type="match status" value="1"/>
</dbReference>
<keyword evidence="12" id="KW-0624">Polysaccharide degradation</keyword>
<dbReference type="GO" id="GO:0004497">
    <property type="term" value="F:monooxygenase activity"/>
    <property type="evidence" value="ECO:0007669"/>
    <property type="project" value="UniProtKB-KW"/>
</dbReference>
<keyword evidence="19" id="KW-1185">Reference proteome</keyword>
<comment type="catalytic activity">
    <reaction evidence="14">
        <text>[(1-&gt;4)-beta-D-glucosyl]n+m + reduced acceptor + O2 = 4-dehydro-beta-D-glucosyl-[(1-&gt;4)-beta-D-glucosyl]n-1 + [(1-&gt;4)-beta-D-glucosyl]m + acceptor + H2O.</text>
        <dbReference type="EC" id="1.14.99.56"/>
    </reaction>
</comment>
<comment type="caution">
    <text evidence="18">The sequence shown here is derived from an EMBL/GenBank/DDBJ whole genome shotgun (WGS) entry which is preliminary data.</text>
</comment>
<keyword evidence="11" id="KW-0119">Carbohydrate metabolism</keyword>
<evidence type="ECO:0000256" key="2">
    <source>
        <dbReference type="ARBA" id="ARBA00004613"/>
    </source>
</evidence>
<evidence type="ECO:0000256" key="11">
    <source>
        <dbReference type="ARBA" id="ARBA00023277"/>
    </source>
</evidence>
<comment type="similarity">
    <text evidence="13">Belongs to the polysaccharide monooxygenase AA9 family.</text>
</comment>
<comment type="subcellular location">
    <subcellularLocation>
        <location evidence="2">Secreted</location>
    </subcellularLocation>
</comment>
<evidence type="ECO:0000256" key="15">
    <source>
        <dbReference type="ARBA" id="ARBA00047174"/>
    </source>
</evidence>
<evidence type="ECO:0000256" key="10">
    <source>
        <dbReference type="ARBA" id="ARBA00023157"/>
    </source>
</evidence>
<evidence type="ECO:0000313" key="19">
    <source>
        <dbReference type="Proteomes" id="UP001305647"/>
    </source>
</evidence>
<keyword evidence="4" id="KW-0479">Metal-binding</keyword>
<dbReference type="Gene3D" id="2.70.50.70">
    <property type="match status" value="1"/>
</dbReference>
<keyword evidence="9 18" id="KW-0503">Monooxygenase</keyword>
<reference evidence="18" key="1">
    <citation type="journal article" date="2023" name="Mol. Phylogenet. Evol.">
        <title>Genome-scale phylogeny and comparative genomics of the fungal order Sordariales.</title>
        <authorList>
            <person name="Hensen N."/>
            <person name="Bonometti L."/>
            <person name="Westerberg I."/>
            <person name="Brannstrom I.O."/>
            <person name="Guillou S."/>
            <person name="Cros-Aarteil S."/>
            <person name="Calhoun S."/>
            <person name="Haridas S."/>
            <person name="Kuo A."/>
            <person name="Mondo S."/>
            <person name="Pangilinan J."/>
            <person name="Riley R."/>
            <person name="LaButti K."/>
            <person name="Andreopoulos B."/>
            <person name="Lipzen A."/>
            <person name="Chen C."/>
            <person name="Yan M."/>
            <person name="Daum C."/>
            <person name="Ng V."/>
            <person name="Clum A."/>
            <person name="Steindorff A."/>
            <person name="Ohm R.A."/>
            <person name="Martin F."/>
            <person name="Silar P."/>
            <person name="Natvig D.O."/>
            <person name="Lalanne C."/>
            <person name="Gautier V."/>
            <person name="Ament-Velasquez S.L."/>
            <person name="Kruys A."/>
            <person name="Hutchinson M.I."/>
            <person name="Powell A.J."/>
            <person name="Barry K."/>
            <person name="Miller A.N."/>
            <person name="Grigoriev I.V."/>
            <person name="Debuchy R."/>
            <person name="Gladieux P."/>
            <person name="Hiltunen Thoren M."/>
            <person name="Johannesson H."/>
        </authorList>
    </citation>
    <scope>NUCLEOTIDE SEQUENCE</scope>
    <source>
        <strain evidence="18">CBS 757.83</strain>
    </source>
</reference>
<keyword evidence="8" id="KW-0186">Copper</keyword>
<evidence type="ECO:0000256" key="13">
    <source>
        <dbReference type="ARBA" id="ARBA00044502"/>
    </source>
</evidence>
<dbReference type="GO" id="GO:0046872">
    <property type="term" value="F:metal ion binding"/>
    <property type="evidence" value="ECO:0007669"/>
    <property type="project" value="UniProtKB-KW"/>
</dbReference>
<evidence type="ECO:0000256" key="7">
    <source>
        <dbReference type="ARBA" id="ARBA00023002"/>
    </source>
</evidence>
<sequence length="247" mass="26318">MLLSLATVALAFFASTASAHVYMYGVSINGKDQGDGRNKTIRSPTTNAPVTDFQSADIACHDLGGVAAPNFVKAAAGDRLAFRWFHYNPEDPGDVIDASHKGAILTYIAKYAAASPSNGTGPVWSKLDEQGFEGGEWATIKLISNGGKAGEVTLPKALAPDKYLIRQELLALHRADGNPKDDPTRAAESYPSCMQFDVSGSGNAVPDQNFDFNKGYSYDGAATGLVFNIHIPFDKYTPPGPKVWTGN</sequence>
<keyword evidence="5 16" id="KW-0732">Signal</keyword>
<evidence type="ECO:0000256" key="4">
    <source>
        <dbReference type="ARBA" id="ARBA00022723"/>
    </source>
</evidence>
<dbReference type="InterPro" id="IPR005103">
    <property type="entry name" value="AA9_LPMO"/>
</dbReference>
<keyword evidence="10" id="KW-1015">Disulfide bond</keyword>
<dbReference type="Proteomes" id="UP001305647">
    <property type="component" value="Unassembled WGS sequence"/>
</dbReference>
<evidence type="ECO:0000313" key="18">
    <source>
        <dbReference type="EMBL" id="KAK4099557.1"/>
    </source>
</evidence>
<organism evidence="18 19">
    <name type="scientific">Parathielavia hyrcaniae</name>
    <dbReference type="NCBI Taxonomy" id="113614"/>
    <lineage>
        <taxon>Eukaryota</taxon>
        <taxon>Fungi</taxon>
        <taxon>Dikarya</taxon>
        <taxon>Ascomycota</taxon>
        <taxon>Pezizomycotina</taxon>
        <taxon>Sordariomycetes</taxon>
        <taxon>Sordariomycetidae</taxon>
        <taxon>Sordariales</taxon>
        <taxon>Chaetomiaceae</taxon>
        <taxon>Parathielavia</taxon>
    </lineage>
</organism>
<keyword evidence="6" id="KW-0136">Cellulose degradation</keyword>
<feature type="chain" id="PRO_5042911321" description="lytic cellulose monooxygenase (C4-dehydrogenating)" evidence="16">
    <location>
        <begin position="20"/>
        <end position="247"/>
    </location>
</feature>
<reference evidence="18" key="2">
    <citation type="submission" date="2023-05" db="EMBL/GenBank/DDBJ databases">
        <authorList>
            <consortium name="Lawrence Berkeley National Laboratory"/>
            <person name="Steindorff A."/>
            <person name="Hensen N."/>
            <person name="Bonometti L."/>
            <person name="Westerberg I."/>
            <person name="Brannstrom I.O."/>
            <person name="Guillou S."/>
            <person name="Cros-Aarteil S."/>
            <person name="Calhoun S."/>
            <person name="Haridas S."/>
            <person name="Kuo A."/>
            <person name="Mondo S."/>
            <person name="Pangilinan J."/>
            <person name="Riley R."/>
            <person name="Labutti K."/>
            <person name="Andreopoulos B."/>
            <person name="Lipzen A."/>
            <person name="Chen C."/>
            <person name="Yanf M."/>
            <person name="Daum C."/>
            <person name="Ng V."/>
            <person name="Clum A."/>
            <person name="Ohm R."/>
            <person name="Martin F."/>
            <person name="Silar P."/>
            <person name="Natvig D."/>
            <person name="Lalanne C."/>
            <person name="Gautier V."/>
            <person name="Ament-Velasquez S.L."/>
            <person name="Kruys A."/>
            <person name="Hutchinson M.I."/>
            <person name="Powell A.J."/>
            <person name="Barry K."/>
            <person name="Miller A.N."/>
            <person name="Grigoriev I.V."/>
            <person name="Debuchy R."/>
            <person name="Gladieux P."/>
            <person name="Thoren M.H."/>
            <person name="Johannesson H."/>
        </authorList>
    </citation>
    <scope>NUCLEOTIDE SEQUENCE</scope>
    <source>
        <strain evidence="18">CBS 757.83</strain>
    </source>
</reference>
<name>A0AAN6PX33_9PEZI</name>
<evidence type="ECO:0000256" key="9">
    <source>
        <dbReference type="ARBA" id="ARBA00023033"/>
    </source>
</evidence>
<dbReference type="PANTHER" id="PTHR33353:SF17">
    <property type="entry name" value="ENDO-BETA-1,4-GLUCANASE D"/>
    <property type="match status" value="1"/>
</dbReference>
<dbReference type="InterPro" id="IPR049892">
    <property type="entry name" value="AA9"/>
</dbReference>
<keyword evidence="7" id="KW-0560">Oxidoreductase</keyword>
<evidence type="ECO:0000256" key="16">
    <source>
        <dbReference type="SAM" id="SignalP"/>
    </source>
</evidence>
<comment type="cofactor">
    <cofactor evidence="1">
        <name>Cu(2+)</name>
        <dbReference type="ChEBI" id="CHEBI:29036"/>
    </cofactor>
</comment>
<accession>A0AAN6PX33</accession>
<dbReference type="GO" id="GO:0005576">
    <property type="term" value="C:extracellular region"/>
    <property type="evidence" value="ECO:0007669"/>
    <property type="project" value="UniProtKB-SubCell"/>
</dbReference>
<evidence type="ECO:0000256" key="1">
    <source>
        <dbReference type="ARBA" id="ARBA00001973"/>
    </source>
</evidence>
<gene>
    <name evidence="18" type="ORF">N658DRAFT_161129</name>
</gene>
<dbReference type="AlphaFoldDB" id="A0AAN6PX33"/>
<evidence type="ECO:0000256" key="5">
    <source>
        <dbReference type="ARBA" id="ARBA00022729"/>
    </source>
</evidence>
<feature type="signal peptide" evidence="16">
    <location>
        <begin position="1"/>
        <end position="19"/>
    </location>
</feature>
<proteinExistence type="inferred from homology"/>
<dbReference type="EC" id="1.14.99.56" evidence="15"/>
<dbReference type="GO" id="GO:0030245">
    <property type="term" value="P:cellulose catabolic process"/>
    <property type="evidence" value="ECO:0007669"/>
    <property type="project" value="UniProtKB-KW"/>
</dbReference>
<dbReference type="CDD" id="cd21175">
    <property type="entry name" value="LPMO_AA9"/>
    <property type="match status" value="1"/>
</dbReference>